<keyword evidence="2" id="KW-0813">Transport</keyword>
<feature type="transmembrane region" description="Helical" evidence="7">
    <location>
        <begin position="82"/>
        <end position="103"/>
    </location>
</feature>
<feature type="transmembrane region" description="Helical" evidence="7">
    <location>
        <begin position="174"/>
        <end position="197"/>
    </location>
</feature>
<dbReference type="GO" id="GO:0005886">
    <property type="term" value="C:plasma membrane"/>
    <property type="evidence" value="ECO:0007669"/>
    <property type="project" value="UniProtKB-SubCell"/>
</dbReference>
<feature type="transmembrane region" description="Helical" evidence="7">
    <location>
        <begin position="49"/>
        <end position="70"/>
    </location>
</feature>
<evidence type="ECO:0000313" key="9">
    <source>
        <dbReference type="Proteomes" id="UP000245399"/>
    </source>
</evidence>
<evidence type="ECO:0000256" key="5">
    <source>
        <dbReference type="ARBA" id="ARBA00022989"/>
    </source>
</evidence>
<feature type="transmembrane region" description="Helical" evidence="7">
    <location>
        <begin position="304"/>
        <end position="320"/>
    </location>
</feature>
<gene>
    <name evidence="8" type="ORF">DKC05_14700</name>
</gene>
<comment type="subcellular location">
    <subcellularLocation>
        <location evidence="1">Cell membrane</location>
        <topology evidence="1">Multi-pass membrane protein</topology>
    </subcellularLocation>
</comment>
<evidence type="ECO:0000256" key="1">
    <source>
        <dbReference type="ARBA" id="ARBA00004651"/>
    </source>
</evidence>
<dbReference type="PANTHER" id="PTHR43266">
    <property type="entry name" value="MACROLIDE-EFFLUX PROTEIN"/>
    <property type="match status" value="1"/>
</dbReference>
<feature type="transmembrane region" description="Helical" evidence="7">
    <location>
        <begin position="149"/>
        <end position="168"/>
    </location>
</feature>
<evidence type="ECO:0000256" key="3">
    <source>
        <dbReference type="ARBA" id="ARBA00022475"/>
    </source>
</evidence>
<feature type="transmembrane region" description="Helical" evidence="7">
    <location>
        <begin position="20"/>
        <end position="43"/>
    </location>
</feature>
<organism evidence="8 9">
    <name type="scientific">Serratia marcescens</name>
    <dbReference type="NCBI Taxonomy" id="615"/>
    <lineage>
        <taxon>Bacteria</taxon>
        <taxon>Pseudomonadati</taxon>
        <taxon>Pseudomonadota</taxon>
        <taxon>Gammaproteobacteria</taxon>
        <taxon>Enterobacterales</taxon>
        <taxon>Yersiniaceae</taxon>
        <taxon>Serratia</taxon>
    </lineage>
</organism>
<dbReference type="Proteomes" id="UP000245399">
    <property type="component" value="Chromosome"/>
</dbReference>
<dbReference type="EMBL" id="CP029449">
    <property type="protein sequence ID" value="AWL68800.1"/>
    <property type="molecule type" value="Genomic_DNA"/>
</dbReference>
<evidence type="ECO:0000256" key="4">
    <source>
        <dbReference type="ARBA" id="ARBA00022692"/>
    </source>
</evidence>
<keyword evidence="5 7" id="KW-1133">Transmembrane helix</keyword>
<keyword evidence="4 7" id="KW-0812">Transmembrane</keyword>
<dbReference type="InterPro" id="IPR036259">
    <property type="entry name" value="MFS_trans_sf"/>
</dbReference>
<accession>A0AB33FTN2</accession>
<reference evidence="8 9" key="1">
    <citation type="submission" date="2018-05" db="EMBL/GenBank/DDBJ databases">
        <title>Klebsiella quasipneumonaiae provides a window into carbapenemase gene transfer, plasmid rearrangements and nosocomial acquisition from the hospital environment.</title>
        <authorList>
            <person name="Mathers A.J."/>
            <person name="Vegesana K."/>
            <person name="Stoesser N."/>
            <person name="Crook D."/>
            <person name="Vaughan A."/>
            <person name="Barry K."/>
            <person name="Parikh H."/>
            <person name="Sebra R."/>
            <person name="Kotay S."/>
            <person name="Walker A.S."/>
            <person name="Sheppard A.E."/>
        </authorList>
    </citation>
    <scope>NUCLEOTIDE SEQUENCE [LARGE SCALE GENOMIC DNA]</scope>
    <source>
        <strain evidence="8 9">CAV1761</strain>
    </source>
</reference>
<dbReference type="GO" id="GO:0022857">
    <property type="term" value="F:transmembrane transporter activity"/>
    <property type="evidence" value="ECO:0007669"/>
    <property type="project" value="InterPro"/>
</dbReference>
<keyword evidence="6 7" id="KW-0472">Membrane</keyword>
<evidence type="ECO:0000256" key="2">
    <source>
        <dbReference type="ARBA" id="ARBA00022448"/>
    </source>
</evidence>
<dbReference type="AlphaFoldDB" id="A0AB33FTN2"/>
<dbReference type="PANTHER" id="PTHR43266:SF2">
    <property type="entry name" value="MAJOR FACILITATOR SUPERFAMILY (MFS) PROFILE DOMAIN-CONTAINING PROTEIN"/>
    <property type="match status" value="1"/>
</dbReference>
<sequence length="397" mass="42252">MTAASTTSSLVCLKNNAWRLLAGTFTSALGSGVAVIASALLISNKTSDPGSIGLLFIAISLPQALLTFFAGRLTERFAPERMCLVSNLVCTAGAIWLAVLTLSGEVVPAQLYAFSFLFSACAAVIFPATNALIRHCITNEHLSVFSSRFEIALQSGSLISVALGGIAMDHFSPGNVFIFSALAYLLSGLLTGTLSYSKKAPLTNNNQRQEILLNYRPAGALLLYAIGSVIITVTNTLMVILIVQYFNSSATSLGIADALAGAGVIISALLYAQLHKFFSLLTIISLGYALSAVCIFFQPRFDLVHYLVLFPLGSLFYGFARIGCRQLIYATCSSEKTGRYFGYANAFGLVLSAPVTLGVSSLVAHYNVLMGYAATSVFIVVGALISLCILRYKRVES</sequence>
<dbReference type="InterPro" id="IPR011701">
    <property type="entry name" value="MFS"/>
</dbReference>
<dbReference type="RefSeq" id="WP_071845333.1">
    <property type="nucleotide sequence ID" value="NZ_CP011642.1"/>
</dbReference>
<name>A0AB33FTN2_SERMA</name>
<evidence type="ECO:0000256" key="6">
    <source>
        <dbReference type="ARBA" id="ARBA00023136"/>
    </source>
</evidence>
<proteinExistence type="predicted"/>
<evidence type="ECO:0000256" key="7">
    <source>
        <dbReference type="SAM" id="Phobius"/>
    </source>
</evidence>
<dbReference type="SUPFAM" id="SSF103473">
    <property type="entry name" value="MFS general substrate transporter"/>
    <property type="match status" value="1"/>
</dbReference>
<feature type="transmembrane region" description="Helical" evidence="7">
    <location>
        <begin position="109"/>
        <end position="128"/>
    </location>
</feature>
<feature type="transmembrane region" description="Helical" evidence="7">
    <location>
        <begin position="340"/>
        <end position="363"/>
    </location>
</feature>
<feature type="transmembrane region" description="Helical" evidence="7">
    <location>
        <begin position="218"/>
        <end position="246"/>
    </location>
</feature>
<evidence type="ECO:0000313" key="8">
    <source>
        <dbReference type="EMBL" id="AWL68800.1"/>
    </source>
</evidence>
<dbReference type="Pfam" id="PF07690">
    <property type="entry name" value="MFS_1"/>
    <property type="match status" value="1"/>
</dbReference>
<protein>
    <submittedName>
        <fullName evidence="8">MFS transporter</fullName>
    </submittedName>
</protein>
<dbReference type="Gene3D" id="1.20.1250.20">
    <property type="entry name" value="MFS general substrate transporter like domains"/>
    <property type="match status" value="1"/>
</dbReference>
<keyword evidence="3" id="KW-1003">Cell membrane</keyword>
<feature type="transmembrane region" description="Helical" evidence="7">
    <location>
        <begin position="278"/>
        <end position="298"/>
    </location>
</feature>
<feature type="transmembrane region" description="Helical" evidence="7">
    <location>
        <begin position="252"/>
        <end position="271"/>
    </location>
</feature>
<feature type="transmembrane region" description="Helical" evidence="7">
    <location>
        <begin position="369"/>
        <end position="390"/>
    </location>
</feature>